<organism evidence="2 3">
    <name type="scientific">Aldrovandia affinis</name>
    <dbReference type="NCBI Taxonomy" id="143900"/>
    <lineage>
        <taxon>Eukaryota</taxon>
        <taxon>Metazoa</taxon>
        <taxon>Chordata</taxon>
        <taxon>Craniata</taxon>
        <taxon>Vertebrata</taxon>
        <taxon>Euteleostomi</taxon>
        <taxon>Actinopterygii</taxon>
        <taxon>Neopterygii</taxon>
        <taxon>Teleostei</taxon>
        <taxon>Notacanthiformes</taxon>
        <taxon>Halosauridae</taxon>
        <taxon>Aldrovandia</taxon>
    </lineage>
</organism>
<keyword evidence="3" id="KW-1185">Reference proteome</keyword>
<protein>
    <submittedName>
        <fullName evidence="2">Uncharacterized protein</fullName>
    </submittedName>
</protein>
<dbReference type="AlphaFoldDB" id="A0AAD7SEC1"/>
<sequence length="93" mass="10105">MRRRGRGGLVHGGSDQAAREARWRIFRAAAEERGKPPSPSSQERNRALPTVNLSCSTRTRTLLLFLSPSHHPPPSTGSAPTMPLSVPRAPCPL</sequence>
<feature type="region of interest" description="Disordered" evidence="1">
    <location>
        <begin position="27"/>
        <end position="52"/>
    </location>
</feature>
<accession>A0AAD7SEC1</accession>
<evidence type="ECO:0000256" key="1">
    <source>
        <dbReference type="SAM" id="MobiDB-lite"/>
    </source>
</evidence>
<gene>
    <name evidence="2" type="ORF">AAFF_G00388960</name>
</gene>
<feature type="region of interest" description="Disordered" evidence="1">
    <location>
        <begin position="66"/>
        <end position="93"/>
    </location>
</feature>
<proteinExistence type="predicted"/>
<name>A0AAD7SEC1_9TELE</name>
<evidence type="ECO:0000313" key="3">
    <source>
        <dbReference type="Proteomes" id="UP001221898"/>
    </source>
</evidence>
<dbReference type="Proteomes" id="UP001221898">
    <property type="component" value="Unassembled WGS sequence"/>
</dbReference>
<dbReference type="EMBL" id="JAINUG010000073">
    <property type="protein sequence ID" value="KAJ8400939.1"/>
    <property type="molecule type" value="Genomic_DNA"/>
</dbReference>
<reference evidence="2" key="1">
    <citation type="journal article" date="2023" name="Science">
        <title>Genome structures resolve the early diversification of teleost fishes.</title>
        <authorList>
            <person name="Parey E."/>
            <person name="Louis A."/>
            <person name="Montfort J."/>
            <person name="Bouchez O."/>
            <person name="Roques C."/>
            <person name="Iampietro C."/>
            <person name="Lluch J."/>
            <person name="Castinel A."/>
            <person name="Donnadieu C."/>
            <person name="Desvignes T."/>
            <person name="Floi Bucao C."/>
            <person name="Jouanno E."/>
            <person name="Wen M."/>
            <person name="Mejri S."/>
            <person name="Dirks R."/>
            <person name="Jansen H."/>
            <person name="Henkel C."/>
            <person name="Chen W.J."/>
            <person name="Zahm M."/>
            <person name="Cabau C."/>
            <person name="Klopp C."/>
            <person name="Thompson A.W."/>
            <person name="Robinson-Rechavi M."/>
            <person name="Braasch I."/>
            <person name="Lecointre G."/>
            <person name="Bobe J."/>
            <person name="Postlethwait J.H."/>
            <person name="Berthelot C."/>
            <person name="Roest Crollius H."/>
            <person name="Guiguen Y."/>
        </authorList>
    </citation>
    <scope>NUCLEOTIDE SEQUENCE</scope>
    <source>
        <strain evidence="2">NC1722</strain>
    </source>
</reference>
<comment type="caution">
    <text evidence="2">The sequence shown here is derived from an EMBL/GenBank/DDBJ whole genome shotgun (WGS) entry which is preliminary data.</text>
</comment>
<evidence type="ECO:0000313" key="2">
    <source>
        <dbReference type="EMBL" id="KAJ8400939.1"/>
    </source>
</evidence>